<gene>
    <name evidence="2" type="ORF">JZ786_05585</name>
</gene>
<keyword evidence="1" id="KW-0732">Signal</keyword>
<dbReference type="EMBL" id="CP071182">
    <property type="protein sequence ID" value="QSO48461.1"/>
    <property type="molecule type" value="Genomic_DNA"/>
</dbReference>
<proteinExistence type="predicted"/>
<feature type="chain" id="PRO_5040809527" evidence="1">
    <location>
        <begin position="22"/>
        <end position="93"/>
    </location>
</feature>
<dbReference type="Proteomes" id="UP000663505">
    <property type="component" value="Chromosome"/>
</dbReference>
<feature type="signal peptide" evidence="1">
    <location>
        <begin position="1"/>
        <end position="21"/>
    </location>
</feature>
<dbReference type="AlphaFoldDB" id="A0A9X7W0I6"/>
<name>A0A9X7W0I6_9BACL</name>
<dbReference type="KEGG" id="afx:JZ786_05585"/>
<protein>
    <submittedName>
        <fullName evidence="2">Uncharacterized protein</fullName>
    </submittedName>
</protein>
<evidence type="ECO:0000313" key="2">
    <source>
        <dbReference type="EMBL" id="QSO48461.1"/>
    </source>
</evidence>
<evidence type="ECO:0000313" key="3">
    <source>
        <dbReference type="Proteomes" id="UP000663505"/>
    </source>
</evidence>
<accession>A0A9X7W0I6</accession>
<reference evidence="2 3" key="1">
    <citation type="submission" date="2021-02" db="EMBL/GenBank/DDBJ databases">
        <title>Alicyclobacillus curvatus sp. nov. and Alicyclobacillus mengziensis sp. nov., two acidophilic bacteria isolated from acid mine drainage.</title>
        <authorList>
            <person name="Huang Y."/>
        </authorList>
    </citation>
    <scope>NUCLEOTIDE SEQUENCE [LARGE SCALE GENOMIC DNA]</scope>
    <source>
        <strain evidence="2 3">S30H14</strain>
    </source>
</reference>
<sequence>MKRTGLAVILGWLISGVMVVANPQTASAIGRNQVQASKVQSELQLQQYVEQYINHRLAMLRAWNPPWTWAIYDFKVLGHESIGERDYVLGTCY</sequence>
<keyword evidence="3" id="KW-1185">Reference proteome</keyword>
<evidence type="ECO:0000256" key="1">
    <source>
        <dbReference type="SAM" id="SignalP"/>
    </source>
</evidence>
<organism evidence="2 3">
    <name type="scientific">Alicyclobacillus mengziensis</name>
    <dbReference type="NCBI Taxonomy" id="2931921"/>
    <lineage>
        <taxon>Bacteria</taxon>
        <taxon>Bacillati</taxon>
        <taxon>Bacillota</taxon>
        <taxon>Bacilli</taxon>
        <taxon>Bacillales</taxon>
        <taxon>Alicyclobacillaceae</taxon>
        <taxon>Alicyclobacillus</taxon>
    </lineage>
</organism>
<dbReference type="RefSeq" id="WP_206657796.1">
    <property type="nucleotide sequence ID" value="NZ_CP071182.1"/>
</dbReference>